<name>A0A9D0ZDN0_9FIRM</name>
<gene>
    <name evidence="1" type="ORF">IAB73_10155</name>
</gene>
<protein>
    <submittedName>
        <fullName evidence="1">DUF1292 domain-containing protein</fullName>
    </submittedName>
</protein>
<sequence length="112" mass="12681">MSEQDPAVVELTDQAGRTFQFRYVTAMEVAGKTYVVLSELEPQNEQMEDELLFLRVEKTADGVDEYVVPDDPQEVEDVFEKYVAYSLKMAMQSVDDESCDGCHDGCHGHTLH</sequence>
<dbReference type="Pfam" id="PF06949">
    <property type="entry name" value="DUF1292"/>
    <property type="match status" value="1"/>
</dbReference>
<reference evidence="1" key="2">
    <citation type="journal article" date="2021" name="PeerJ">
        <title>Extensive microbial diversity within the chicken gut microbiome revealed by metagenomics and culture.</title>
        <authorList>
            <person name="Gilroy R."/>
            <person name="Ravi A."/>
            <person name="Getino M."/>
            <person name="Pursley I."/>
            <person name="Horton D.L."/>
            <person name="Alikhan N.F."/>
            <person name="Baker D."/>
            <person name="Gharbi K."/>
            <person name="Hall N."/>
            <person name="Watson M."/>
            <person name="Adriaenssens E.M."/>
            <person name="Foster-Nyarko E."/>
            <person name="Jarju S."/>
            <person name="Secka A."/>
            <person name="Antonio M."/>
            <person name="Oren A."/>
            <person name="Chaudhuri R.R."/>
            <person name="La Ragione R."/>
            <person name="Hildebrand F."/>
            <person name="Pallen M.J."/>
        </authorList>
    </citation>
    <scope>NUCLEOTIDE SEQUENCE</scope>
    <source>
        <strain evidence="1">ChiSxjej2B14-6234</strain>
    </source>
</reference>
<reference evidence="1" key="1">
    <citation type="submission" date="2020-10" db="EMBL/GenBank/DDBJ databases">
        <authorList>
            <person name="Gilroy R."/>
        </authorList>
    </citation>
    <scope>NUCLEOTIDE SEQUENCE</scope>
    <source>
        <strain evidence="1">ChiSxjej2B14-6234</strain>
    </source>
</reference>
<dbReference type="Proteomes" id="UP000886887">
    <property type="component" value="Unassembled WGS sequence"/>
</dbReference>
<accession>A0A9D0ZDN0</accession>
<proteinExistence type="predicted"/>
<comment type="caution">
    <text evidence="1">The sequence shown here is derived from an EMBL/GenBank/DDBJ whole genome shotgun (WGS) entry which is preliminary data.</text>
</comment>
<evidence type="ECO:0000313" key="1">
    <source>
        <dbReference type="EMBL" id="HIQ72553.1"/>
    </source>
</evidence>
<evidence type="ECO:0000313" key="2">
    <source>
        <dbReference type="Proteomes" id="UP000886887"/>
    </source>
</evidence>
<dbReference type="AlphaFoldDB" id="A0A9D0ZDN0"/>
<organism evidence="1 2">
    <name type="scientific">Candidatus Onthenecus intestinigallinarum</name>
    <dbReference type="NCBI Taxonomy" id="2840875"/>
    <lineage>
        <taxon>Bacteria</taxon>
        <taxon>Bacillati</taxon>
        <taxon>Bacillota</taxon>
        <taxon>Clostridia</taxon>
        <taxon>Eubacteriales</taxon>
        <taxon>Candidatus Onthenecus</taxon>
    </lineage>
</organism>
<dbReference type="InterPro" id="IPR009711">
    <property type="entry name" value="UPF0473"/>
</dbReference>
<dbReference type="EMBL" id="DVFJ01000036">
    <property type="protein sequence ID" value="HIQ72553.1"/>
    <property type="molecule type" value="Genomic_DNA"/>
</dbReference>